<dbReference type="InterPro" id="IPR006361">
    <property type="entry name" value="Uroporphyrinogen_deCO2ase_HemE"/>
</dbReference>
<dbReference type="InterPro" id="IPR038071">
    <property type="entry name" value="UROD/MetE-like_sf"/>
</dbReference>
<proteinExistence type="inferred from homology"/>
<comment type="catalytic activity">
    <reaction evidence="13">
        <text>uroporphyrinogen III + 4 H(+) = coproporphyrinogen III + 4 CO2</text>
        <dbReference type="Rhea" id="RHEA:19865"/>
        <dbReference type="ChEBI" id="CHEBI:15378"/>
        <dbReference type="ChEBI" id="CHEBI:16526"/>
        <dbReference type="ChEBI" id="CHEBI:57308"/>
        <dbReference type="ChEBI" id="CHEBI:57309"/>
        <dbReference type="EC" id="4.1.1.37"/>
    </reaction>
    <physiologicalReaction direction="left-to-right" evidence="13">
        <dbReference type="Rhea" id="RHEA:19866"/>
    </physiologicalReaction>
</comment>
<evidence type="ECO:0000256" key="6">
    <source>
        <dbReference type="ARBA" id="ARBA00014308"/>
    </source>
</evidence>
<dbReference type="UniPathway" id="UPA00251">
    <property type="reaction ID" value="UER00321"/>
</dbReference>
<organism evidence="15 16">
    <name type="scientific">Wallemia ichthyophaga</name>
    <dbReference type="NCBI Taxonomy" id="245174"/>
    <lineage>
        <taxon>Eukaryota</taxon>
        <taxon>Fungi</taxon>
        <taxon>Dikarya</taxon>
        <taxon>Basidiomycota</taxon>
        <taxon>Wallemiomycotina</taxon>
        <taxon>Wallemiomycetes</taxon>
        <taxon>Wallemiales</taxon>
        <taxon>Wallemiaceae</taxon>
        <taxon>Wallemia</taxon>
    </lineage>
</organism>
<comment type="similarity">
    <text evidence="3">Belongs to the uroporphyrinogen decarboxylase family.</text>
</comment>
<dbReference type="EC" id="4.1.1.37" evidence="5"/>
<dbReference type="GO" id="GO:0004853">
    <property type="term" value="F:uroporphyrinogen decarboxylase activity"/>
    <property type="evidence" value="ECO:0007669"/>
    <property type="project" value="UniProtKB-EC"/>
</dbReference>
<evidence type="ECO:0000313" key="15">
    <source>
        <dbReference type="EMBL" id="TIB39946.1"/>
    </source>
</evidence>
<evidence type="ECO:0000313" key="16">
    <source>
        <dbReference type="Proteomes" id="UP000310689"/>
    </source>
</evidence>
<keyword evidence="9" id="KW-0456">Lyase</keyword>
<evidence type="ECO:0000256" key="9">
    <source>
        <dbReference type="ARBA" id="ARBA00023239"/>
    </source>
</evidence>
<gene>
    <name evidence="15" type="ORF">E3P86_00888</name>
</gene>
<protein>
    <recommendedName>
        <fullName evidence="6">Uroporphyrinogen decarboxylase</fullName>
        <ecNumber evidence="5">4.1.1.37</ecNumber>
    </recommendedName>
</protein>
<evidence type="ECO:0000259" key="14">
    <source>
        <dbReference type="PROSITE" id="PS00907"/>
    </source>
</evidence>
<comment type="caution">
    <text evidence="15">The sequence shown here is derived from an EMBL/GenBank/DDBJ whole genome shotgun (WGS) entry which is preliminary data.</text>
</comment>
<comment type="catalytic activity">
    <reaction evidence="12">
        <text>uroporphyrinogen I + 4 H(+) = coproporphyrinogen I + 4 CO2</text>
        <dbReference type="Rhea" id="RHEA:31239"/>
        <dbReference type="ChEBI" id="CHEBI:15378"/>
        <dbReference type="ChEBI" id="CHEBI:16526"/>
        <dbReference type="ChEBI" id="CHEBI:62626"/>
        <dbReference type="ChEBI" id="CHEBI:62631"/>
    </reaction>
    <physiologicalReaction direction="left-to-right" evidence="12">
        <dbReference type="Rhea" id="RHEA:31240"/>
    </physiologicalReaction>
</comment>
<dbReference type="Proteomes" id="UP000310689">
    <property type="component" value="Unassembled WGS sequence"/>
</dbReference>
<dbReference type="Gene3D" id="3.20.20.210">
    <property type="match status" value="1"/>
</dbReference>
<evidence type="ECO:0000256" key="12">
    <source>
        <dbReference type="ARBA" id="ARBA00047341"/>
    </source>
</evidence>
<evidence type="ECO:0000256" key="10">
    <source>
        <dbReference type="ARBA" id="ARBA00023244"/>
    </source>
</evidence>
<sequence>MDTNNFKVSSSRYKIHTAEEFPELRNDLILQAARGKKTARAPTWIMRQAGRYLPEFRKLRESHSFFEICQTPQLACEITMQPILRYEGLLDASIIFSDILVIPQALGMEVQMLPAQGPHFPAPLESPEDIGRLHKHVDVDEELSYVFRAITLTRHALSGRVPLIGFAGAPWTLFAYMVEGGGSKTFARAKRWLFDWPEASDGVLERITAVLIPYLVGQVRAGAQLLQVFDSWASELSHHHYVRFALPALRRVKEGVHAQCNAEGITTPPLIVFAKNVTHTVLPLLEEIGFDVVGLDWTTAPSEVSNRTSAVQGNFDPSILYASDEAIRSEVKTVANMFKHRNTPGWISNLGHGITPGVKPESVRVFLEAVQECSRE</sequence>
<dbReference type="PROSITE" id="PS00907">
    <property type="entry name" value="UROD_2"/>
    <property type="match status" value="1"/>
</dbReference>
<keyword evidence="10" id="KW-0627">Porphyrin biosynthesis</keyword>
<dbReference type="AlphaFoldDB" id="A0A4T0F8B5"/>
<keyword evidence="7" id="KW-0963">Cytoplasm</keyword>
<evidence type="ECO:0000256" key="2">
    <source>
        <dbReference type="ARBA" id="ARBA00004804"/>
    </source>
</evidence>
<evidence type="ECO:0000256" key="3">
    <source>
        <dbReference type="ARBA" id="ARBA00009935"/>
    </source>
</evidence>
<comment type="pathway">
    <text evidence="2">Porphyrin-containing compound metabolism; protoporphyrin-IX biosynthesis; coproporphyrinogen-III from 5-aminolevulinate: step 4/4.</text>
</comment>
<reference evidence="15 16" key="1">
    <citation type="submission" date="2019-03" db="EMBL/GenBank/DDBJ databases">
        <title>Sequencing 23 genomes of Wallemia ichthyophaga.</title>
        <authorList>
            <person name="Gostincar C."/>
        </authorList>
    </citation>
    <scope>NUCLEOTIDE SEQUENCE [LARGE SCALE GENOMIC DNA]</scope>
    <source>
        <strain evidence="15 16">EXF-6200</strain>
    </source>
</reference>
<evidence type="ECO:0000256" key="1">
    <source>
        <dbReference type="ARBA" id="ARBA00004514"/>
    </source>
</evidence>
<evidence type="ECO:0000256" key="4">
    <source>
        <dbReference type="ARBA" id="ARBA00011738"/>
    </source>
</evidence>
<feature type="domain" description="Uroporphyrinogen decarboxylase (URO-D)" evidence="14">
    <location>
        <begin position="164"/>
        <end position="180"/>
    </location>
</feature>
<dbReference type="Pfam" id="PF01208">
    <property type="entry name" value="URO-D"/>
    <property type="match status" value="1"/>
</dbReference>
<evidence type="ECO:0000256" key="7">
    <source>
        <dbReference type="ARBA" id="ARBA00022490"/>
    </source>
</evidence>
<dbReference type="SUPFAM" id="SSF51726">
    <property type="entry name" value="UROD/MetE-like"/>
    <property type="match status" value="1"/>
</dbReference>
<dbReference type="GO" id="GO:0006782">
    <property type="term" value="P:protoporphyrinogen IX biosynthetic process"/>
    <property type="evidence" value="ECO:0007669"/>
    <property type="project" value="UniProtKB-UniPathway"/>
</dbReference>
<comment type="subcellular location">
    <subcellularLocation>
        <location evidence="1">Cytoplasm</location>
        <location evidence="1">Cytosol</location>
    </subcellularLocation>
</comment>
<dbReference type="EMBL" id="SPOI01000023">
    <property type="protein sequence ID" value="TIB39946.1"/>
    <property type="molecule type" value="Genomic_DNA"/>
</dbReference>
<evidence type="ECO:0000256" key="13">
    <source>
        <dbReference type="ARBA" id="ARBA00048411"/>
    </source>
</evidence>
<dbReference type="FunFam" id="3.20.20.210:FF:000008">
    <property type="entry name" value="Uroporphyrinogen decarboxylase"/>
    <property type="match status" value="1"/>
</dbReference>
<dbReference type="InterPro" id="IPR000257">
    <property type="entry name" value="Uroporphyrinogen_deCOase"/>
</dbReference>
<evidence type="ECO:0000256" key="11">
    <source>
        <dbReference type="ARBA" id="ARBA00045708"/>
    </source>
</evidence>
<dbReference type="HAMAP" id="MF_00218">
    <property type="entry name" value="URO_D"/>
    <property type="match status" value="1"/>
</dbReference>
<dbReference type="CDD" id="cd00717">
    <property type="entry name" value="URO-D"/>
    <property type="match status" value="1"/>
</dbReference>
<keyword evidence="8" id="KW-0210">Decarboxylase</keyword>
<evidence type="ECO:0000256" key="8">
    <source>
        <dbReference type="ARBA" id="ARBA00022793"/>
    </source>
</evidence>
<name>A0A4T0F8B5_WALIC</name>
<comment type="subunit">
    <text evidence="4">Homodimer.</text>
</comment>
<dbReference type="GO" id="GO:0005829">
    <property type="term" value="C:cytosol"/>
    <property type="evidence" value="ECO:0007669"/>
    <property type="project" value="UniProtKB-SubCell"/>
</dbReference>
<evidence type="ECO:0000256" key="5">
    <source>
        <dbReference type="ARBA" id="ARBA00012288"/>
    </source>
</evidence>
<accession>A0A4T0F8B5</accession>
<dbReference type="PANTHER" id="PTHR21091:SF169">
    <property type="entry name" value="UROPORPHYRINOGEN DECARBOXYLASE"/>
    <property type="match status" value="1"/>
</dbReference>
<comment type="function">
    <text evidence="11">Catalyzes the sequential decarboxylation of the four acetate side chains of uroporphyrinogen to form coproporphyrinogen and participates in the fifth step in the heme biosynthetic pathway. Isomer I or isomer III of uroporphyrinogen may serve as substrate, but only coproporphyrinogen III can ultimately be converted to heme. In vitro also decarboxylates pentacarboxylate porphyrinogen I.</text>
</comment>
<dbReference type="PANTHER" id="PTHR21091">
    <property type="entry name" value="METHYLTETRAHYDROFOLATE:HOMOCYSTEINE METHYLTRANSFERASE RELATED"/>
    <property type="match status" value="1"/>
</dbReference>
<dbReference type="NCBIfam" id="TIGR01464">
    <property type="entry name" value="hemE"/>
    <property type="match status" value="1"/>
</dbReference>